<dbReference type="RefSeq" id="WP_096409829.1">
    <property type="nucleotide sequence ID" value="NZ_AP017372.2"/>
</dbReference>
<evidence type="ECO:0000313" key="2">
    <source>
        <dbReference type="Proteomes" id="UP000218890"/>
    </source>
</evidence>
<gene>
    <name evidence="1" type="ORF">HH1059_17840</name>
</gene>
<dbReference type="KEGG" id="hhk:HH1059_17840"/>
<proteinExistence type="predicted"/>
<protein>
    <submittedName>
        <fullName evidence="1">Uncharacterized protein</fullName>
    </submittedName>
</protein>
<evidence type="ECO:0000313" key="1">
    <source>
        <dbReference type="EMBL" id="BAU58471.1"/>
    </source>
</evidence>
<dbReference type="AlphaFoldDB" id="A0A0X8XAI6"/>
<sequence length="655" mass="73099">MLLIALAALIGCAGYGDRPPGGDELRGQLQEQEQSGYTYGYGAAERPEQARQEAYYQIAGAVVTAIRGEQREVYRLLQRRGEADDSDIELAEELEFQSSISSLSHAVIEGAEVVSEKRSADGWLVSVRVADEQMEQMRSRARRQAPALAQLELIEATPDSRPGLRFQRALSGLATVERLELADERAYIPQHGETTFASYFTEAAREALERIHVVPVIDGTRVRFAVLDRQTLRPQPSLTLNIDGYRLVTDSGGWTDERRVGDLTSAVKVVVEGRERRHRNLLSDEQRLVETLYPRQWREQDVAVLYLHSQPAGAVMRIAGSEYVTPARVELEQGREYRLRIEGTVDYRERDETIRIDSATPAYFYSAGLTERRFGELDLSAEGGALIRLEGYGIESRSIRRPAEAGTYRVRVTRDNPRYQDIVEEIVLREDERIKREYARPPDRFPHYFGWRWGVNLGLYGGDPGDDYSLPVEDGSASFADFAAEDADISGISRTDASFQLGATAHYFARAMPFVFGGELAYRREQYDVEYSSAGQGGQDDGDDTLDLFNWQGSLGVGFWQPVGMGIGWVTLNKAWQRGSWDDSGADIDMPSGRVDDSYPFIELGGSFDIWGFGVRVSDLDSGPGAMVWFGVGGSQLDGGYQLPAEVEARPGVHY</sequence>
<reference evidence="1" key="1">
    <citation type="submission" date="2016-02" db="EMBL/GenBank/DDBJ databases">
        <title>Halorhodospira halochloris DSM-1059 complete genome, version 2.</title>
        <authorList>
            <person name="Tsukatani Y."/>
        </authorList>
    </citation>
    <scope>NUCLEOTIDE SEQUENCE</scope>
    <source>
        <strain evidence="1">DSM 1059</strain>
    </source>
</reference>
<organism evidence="1 2">
    <name type="scientific">Halorhodospira halochloris</name>
    <name type="common">Ectothiorhodospira halochloris</name>
    <dbReference type="NCBI Taxonomy" id="1052"/>
    <lineage>
        <taxon>Bacteria</taxon>
        <taxon>Pseudomonadati</taxon>
        <taxon>Pseudomonadota</taxon>
        <taxon>Gammaproteobacteria</taxon>
        <taxon>Chromatiales</taxon>
        <taxon>Ectothiorhodospiraceae</taxon>
        <taxon>Halorhodospira</taxon>
    </lineage>
</organism>
<accession>A0A0X8XAI6</accession>
<keyword evidence="2" id="KW-1185">Reference proteome</keyword>
<dbReference type="OrthoDB" id="5792238at2"/>
<dbReference type="EMBL" id="AP017372">
    <property type="protein sequence ID" value="BAU58471.1"/>
    <property type="molecule type" value="Genomic_DNA"/>
</dbReference>
<dbReference type="Proteomes" id="UP000218890">
    <property type="component" value="Chromosome"/>
</dbReference>
<name>A0A0X8XAI6_HALHR</name>